<name>A0A402CZK6_9BACT</name>
<gene>
    <name evidence="1" type="ORF">CCAX7_14530</name>
</gene>
<dbReference type="AlphaFoldDB" id="A0A402CZK6"/>
<organism evidence="1 2">
    <name type="scientific">Capsulimonas corticalis</name>
    <dbReference type="NCBI Taxonomy" id="2219043"/>
    <lineage>
        <taxon>Bacteria</taxon>
        <taxon>Bacillati</taxon>
        <taxon>Armatimonadota</taxon>
        <taxon>Armatimonadia</taxon>
        <taxon>Capsulimonadales</taxon>
        <taxon>Capsulimonadaceae</taxon>
        <taxon>Capsulimonas</taxon>
    </lineage>
</organism>
<accession>A0A402CZK6</accession>
<proteinExistence type="predicted"/>
<dbReference type="KEGG" id="ccot:CCAX7_14530"/>
<evidence type="ECO:0000313" key="2">
    <source>
        <dbReference type="Proteomes" id="UP000287394"/>
    </source>
</evidence>
<evidence type="ECO:0000313" key="1">
    <source>
        <dbReference type="EMBL" id="BDI29402.1"/>
    </source>
</evidence>
<dbReference type="RefSeq" id="WP_119322710.1">
    <property type="nucleotide sequence ID" value="NZ_AP025739.1"/>
</dbReference>
<dbReference type="EMBL" id="AP025739">
    <property type="protein sequence ID" value="BDI29402.1"/>
    <property type="molecule type" value="Genomic_DNA"/>
</dbReference>
<sequence>MTQSEGGTAIQPAQTVIFSIVVHPELIPDGDVEPLMEALAHLGPVLDDWGLVMARYQQKNFDDKGATFGYPWEELAVDTVTQKQRLGYPDQDLVRKGRIASEIGETILLTPDSVTTGINIDEAPEAYFHQFGRGVPQRILVALVDAEIDEMYEILRRYIAEATGGSLQGVEIVSVVQ</sequence>
<reference evidence="1 2" key="1">
    <citation type="journal article" date="2019" name="Int. J. Syst. Evol. Microbiol.">
        <title>Capsulimonas corticalis gen. nov., sp. nov., an aerobic capsulated bacterium, of a novel bacterial order, Capsulimonadales ord. nov., of the class Armatimonadia of the phylum Armatimonadetes.</title>
        <authorList>
            <person name="Li J."/>
            <person name="Kudo C."/>
            <person name="Tonouchi A."/>
        </authorList>
    </citation>
    <scope>NUCLEOTIDE SEQUENCE [LARGE SCALE GENOMIC DNA]</scope>
    <source>
        <strain evidence="1 2">AX-7</strain>
    </source>
</reference>
<protein>
    <submittedName>
        <fullName evidence="1">Uncharacterized protein</fullName>
    </submittedName>
</protein>
<keyword evidence="2" id="KW-1185">Reference proteome</keyword>
<dbReference type="Proteomes" id="UP000287394">
    <property type="component" value="Chromosome"/>
</dbReference>